<accession>A0AAD4N344</accession>
<evidence type="ECO:0000256" key="1">
    <source>
        <dbReference type="ARBA" id="ARBA00004138"/>
    </source>
</evidence>
<keyword evidence="8" id="KW-0175">Coiled coil</keyword>
<evidence type="ECO:0000256" key="4">
    <source>
        <dbReference type="ARBA" id="ARBA00023069"/>
    </source>
</evidence>
<dbReference type="SUPFAM" id="SSF50998">
    <property type="entry name" value="Quinoprotein alcohol dehydrogenase-like"/>
    <property type="match status" value="1"/>
</dbReference>
<dbReference type="Pfam" id="PF14781">
    <property type="entry name" value="BBS2_N"/>
    <property type="match status" value="1"/>
</dbReference>
<sequence>MDRGGSLKAAFSFGFNHRVTRHGASVGVFDDTFTADGSQQRKQIVFATDTNKIILQNSESVFHVNEPVVCLAVCQLPSTEASAKTDAVLIGTLTSLTAFDVFNNKTIFHRNMPEGVNCIKVGMLDDYKSDSAAEDEIIVCGCGTTIWGIKPNGEDVFWTALGDDINVLELGDMDGDGRNELLVGSNGTEIKVFKNASFWNEFDEGDPTMALCALRVGTFAFGLSSGVVGVYSNGERMWRVKTKSQIVSLLCFPDTDHVVCVWHNGKIDIRSSESGEINCKDQIDGELVAAFLADINGSGSLQLGLVYKNGQVHGIEYRKDADGSADDARKLMREYGQRKHNLLEELKNYERRENDDSAPVDKVTSIPPNTSLECSVDLTLERGLCLHLSINNHVPIKAVLLFAEGIFESECYAIHPNNEHESSELTAYFTPAKDIVAELFIKVFAGFPMEKQMHVFEINQILPRFATFLCARSLTTEPQSYIEFKLTQSARPDQLSSWLMENFILLEDMDTVAERLWNENGTFKAQFLCTRNNEPLVVEIKLNGETVIRHNNIESTGNILQSLTSHLNVKEQECRAFFPLVLESVENAINSMDEKYEINDKLTSDLSHRLNAVKECIVRAEDSLATRNVSDARKFYLRVAMLNRELVGQHTIRMSAREELLDSLKLLNVTIEQFSRLRVGTPASKLIQECRRAIANENLVTLPRLLQFGA</sequence>
<dbReference type="PANTHER" id="PTHR32465:SF0">
    <property type="entry name" value="BARDET-BIEDL SYNDROME 2 PROTEIN"/>
    <property type="match status" value="1"/>
</dbReference>
<evidence type="ECO:0000259" key="13">
    <source>
        <dbReference type="Pfam" id="PF23353"/>
    </source>
</evidence>
<dbReference type="InterPro" id="IPR029430">
    <property type="entry name" value="BBS2_N"/>
</dbReference>
<protein>
    <recommendedName>
        <fullName evidence="7">Bardet-Biedl syndrome 2 protein homolog</fullName>
    </recommendedName>
</protein>
<dbReference type="GO" id="GO:0034464">
    <property type="term" value="C:BBSome"/>
    <property type="evidence" value="ECO:0007669"/>
    <property type="project" value="UniProtKB-UniRule"/>
</dbReference>
<feature type="domain" description="Ciliary BBSome complex subunit 2 N-terminal" evidence="9">
    <location>
        <begin position="55"/>
        <end position="122"/>
    </location>
</feature>
<dbReference type="GO" id="GO:1905515">
    <property type="term" value="P:non-motile cilium assembly"/>
    <property type="evidence" value="ECO:0007669"/>
    <property type="project" value="InterPro"/>
</dbReference>
<dbReference type="InterPro" id="IPR016616">
    <property type="entry name" value="Bardet-Biedl_syndrome_2_prot"/>
</dbReference>
<evidence type="ECO:0000256" key="7">
    <source>
        <dbReference type="PIRNR" id="PIRNR013684"/>
    </source>
</evidence>
<evidence type="ECO:0000313" key="14">
    <source>
        <dbReference type="EMBL" id="KAI1715409.1"/>
    </source>
</evidence>
<dbReference type="PIRSF" id="PIRSF013684">
    <property type="entry name" value="BBS2"/>
    <property type="match status" value="1"/>
</dbReference>
<organism evidence="14 15">
    <name type="scientific">Ditylenchus destructor</name>
    <dbReference type="NCBI Taxonomy" id="166010"/>
    <lineage>
        <taxon>Eukaryota</taxon>
        <taxon>Metazoa</taxon>
        <taxon>Ecdysozoa</taxon>
        <taxon>Nematoda</taxon>
        <taxon>Chromadorea</taxon>
        <taxon>Rhabditida</taxon>
        <taxon>Tylenchina</taxon>
        <taxon>Tylenchomorpha</taxon>
        <taxon>Sphaerularioidea</taxon>
        <taxon>Anguinidae</taxon>
        <taxon>Anguininae</taxon>
        <taxon>Ditylenchus</taxon>
    </lineage>
</organism>
<evidence type="ECO:0000259" key="10">
    <source>
        <dbReference type="Pfam" id="PF14782"/>
    </source>
</evidence>
<keyword evidence="6 7" id="KW-0966">Cell projection</keyword>
<evidence type="ECO:0000256" key="6">
    <source>
        <dbReference type="ARBA" id="ARBA00023273"/>
    </source>
</evidence>
<dbReference type="Pfam" id="PF14783">
    <property type="entry name" value="BBS2_Mid"/>
    <property type="match status" value="1"/>
</dbReference>
<evidence type="ECO:0000256" key="8">
    <source>
        <dbReference type="SAM" id="Coils"/>
    </source>
</evidence>
<dbReference type="Pfam" id="PF14782">
    <property type="entry name" value="BBS2_GAE"/>
    <property type="match status" value="1"/>
</dbReference>
<gene>
    <name evidence="14" type="ORF">DdX_07720</name>
</gene>
<dbReference type="EMBL" id="JAKKPZ010000011">
    <property type="protein sequence ID" value="KAI1715409.1"/>
    <property type="molecule type" value="Genomic_DNA"/>
</dbReference>
<name>A0AAD4N344_9BILA</name>
<evidence type="ECO:0000259" key="9">
    <source>
        <dbReference type="Pfam" id="PF14781"/>
    </source>
</evidence>
<evidence type="ECO:0000313" key="15">
    <source>
        <dbReference type="Proteomes" id="UP001201812"/>
    </source>
</evidence>
<keyword evidence="5 7" id="KW-0206">Cytoskeleton</keyword>
<dbReference type="GO" id="GO:0036064">
    <property type="term" value="C:ciliary basal body"/>
    <property type="evidence" value="ECO:0007669"/>
    <property type="project" value="TreeGrafter"/>
</dbReference>
<evidence type="ECO:0000259" key="11">
    <source>
        <dbReference type="Pfam" id="PF14783"/>
    </source>
</evidence>
<dbReference type="InterPro" id="IPR055379">
    <property type="entry name" value="BBS2_pf_dom"/>
</dbReference>
<feature type="domain" description="BBS2 platform" evidence="12">
    <location>
        <begin position="475"/>
        <end position="566"/>
    </location>
</feature>
<keyword evidence="3 7" id="KW-0963">Cytoplasm</keyword>
<keyword evidence="4 7" id="KW-0969">Cilium</keyword>
<dbReference type="Pfam" id="PF23353">
    <property type="entry name" value="BBS2_hp"/>
    <property type="match status" value="1"/>
</dbReference>
<evidence type="ECO:0000256" key="2">
    <source>
        <dbReference type="ARBA" id="ARBA00004245"/>
    </source>
</evidence>
<feature type="domain" description="Ciliary BBSome complex subunit 2 middle region" evidence="11">
    <location>
        <begin position="168"/>
        <end position="270"/>
    </location>
</feature>
<evidence type="ECO:0000259" key="12">
    <source>
        <dbReference type="Pfam" id="PF23350"/>
    </source>
</evidence>
<feature type="domain" description="BBS2 hairpin" evidence="13">
    <location>
        <begin position="579"/>
        <end position="676"/>
    </location>
</feature>
<proteinExistence type="predicted"/>
<dbReference type="InterPro" id="IPR011047">
    <property type="entry name" value="Quinoprotein_ADH-like_sf"/>
</dbReference>
<dbReference type="GO" id="GO:0043005">
    <property type="term" value="C:neuron projection"/>
    <property type="evidence" value="ECO:0007669"/>
    <property type="project" value="TreeGrafter"/>
</dbReference>
<evidence type="ECO:0000256" key="5">
    <source>
        <dbReference type="ARBA" id="ARBA00023212"/>
    </source>
</evidence>
<comment type="caution">
    <text evidence="14">The sequence shown here is derived from an EMBL/GenBank/DDBJ whole genome shotgun (WGS) entry which is preliminary data.</text>
</comment>
<dbReference type="GO" id="GO:0016020">
    <property type="term" value="C:membrane"/>
    <property type="evidence" value="ECO:0007669"/>
    <property type="project" value="TreeGrafter"/>
</dbReference>
<dbReference type="Proteomes" id="UP001201812">
    <property type="component" value="Unassembled WGS sequence"/>
</dbReference>
<feature type="coiled-coil region" evidence="8">
    <location>
        <begin position="325"/>
        <end position="352"/>
    </location>
</feature>
<reference evidence="14" key="1">
    <citation type="submission" date="2022-01" db="EMBL/GenBank/DDBJ databases">
        <title>Genome Sequence Resource for Two Populations of Ditylenchus destructor, the Migratory Endoparasitic Phytonematode.</title>
        <authorList>
            <person name="Zhang H."/>
            <person name="Lin R."/>
            <person name="Xie B."/>
        </authorList>
    </citation>
    <scope>NUCLEOTIDE SEQUENCE</scope>
    <source>
        <strain evidence="14">BazhouSP</strain>
    </source>
</reference>
<dbReference type="PANTHER" id="PTHR32465">
    <property type="entry name" value="BARDET-BIEDL SYNDROME 2 PROTEIN"/>
    <property type="match status" value="1"/>
</dbReference>
<comment type="subcellular location">
    <subcellularLocation>
        <location evidence="1">Cell projection</location>
        <location evidence="1">Cilium</location>
    </subcellularLocation>
    <subcellularLocation>
        <location evidence="2">Cytoplasm</location>
        <location evidence="2">Cytoskeleton</location>
    </subcellularLocation>
</comment>
<dbReference type="AlphaFoldDB" id="A0AAD4N344"/>
<dbReference type="GO" id="GO:0031514">
    <property type="term" value="C:motile cilium"/>
    <property type="evidence" value="ECO:0007669"/>
    <property type="project" value="TreeGrafter"/>
</dbReference>
<dbReference type="InterPro" id="IPR029429">
    <property type="entry name" value="BBS2_Mid"/>
</dbReference>
<dbReference type="Pfam" id="PF23350">
    <property type="entry name" value="BBS2_pf"/>
    <property type="match status" value="1"/>
</dbReference>
<dbReference type="InterPro" id="IPR055380">
    <property type="entry name" value="BBS2_hp_dom"/>
</dbReference>
<dbReference type="InterPro" id="IPR029333">
    <property type="entry name" value="BBS2_GAE_dom"/>
</dbReference>
<keyword evidence="15" id="KW-1185">Reference proteome</keyword>
<evidence type="ECO:0000256" key="3">
    <source>
        <dbReference type="ARBA" id="ARBA00022490"/>
    </source>
</evidence>
<feature type="domain" description="BBS2 GAE" evidence="10">
    <location>
        <begin position="382"/>
        <end position="465"/>
    </location>
</feature>